<organism evidence="11 12">
    <name type="scientific">Haloplanus litoreus</name>
    <dbReference type="NCBI Taxonomy" id="767515"/>
    <lineage>
        <taxon>Archaea</taxon>
        <taxon>Methanobacteriati</taxon>
        <taxon>Methanobacteriota</taxon>
        <taxon>Stenosarchaea group</taxon>
        <taxon>Halobacteria</taxon>
        <taxon>Halobacteriales</taxon>
        <taxon>Haloferacaceae</taxon>
        <taxon>Haloplanus</taxon>
    </lineage>
</organism>
<dbReference type="InterPro" id="IPR052162">
    <property type="entry name" value="Sensor_kinase/Photoreceptor"/>
</dbReference>
<dbReference type="SUPFAM" id="SSF55785">
    <property type="entry name" value="PYP-like sensor domain (PAS domain)"/>
    <property type="match status" value="2"/>
</dbReference>
<evidence type="ECO:0000313" key="12">
    <source>
        <dbReference type="Proteomes" id="UP001596434"/>
    </source>
</evidence>
<feature type="domain" description="PAS" evidence="9">
    <location>
        <begin position="254"/>
        <end position="324"/>
    </location>
</feature>
<sequence>MVVEAEGHIVLVGGSDRLDVLLTDAGFDVTTVDAASRCLDVVEGGDVDGVVSAYNLPDLDGVCLLRSIRVSRPSLPFVLVTAEGSPEIAANAVAADVTGYVPRDDPERVVSRLREAIHQEEPWADEESRTRYRHLVEISPVAINLFDASGESIWCNEAALDLLGLSRRDELIGHSIFEFVHPDDADIVEQELSTVVERGVSVGPTYMRLRRPDGEVRHVQVATAVGRFFGENIGQAVVVDVTDLQRTRSALRAERRFVERALDTLEDVFYVVDDDGNLLRWNEAATAVTGYDDVELASMTVRDLFIDADTPRIEESIERAFETGSDTVEVTLVTRQGRHIPYEFRSRRLNDDPDETPSRVVGIGRDVAARKERKRQMQVLEQWLRHNIRNDMNVIRGTAEEIRRGRVDDEEAALRRIEAYGEHIVEQADRERRIVEVLTNPPDSVPIDVSKLVDRQVRRARAHYPHADIEVGGETDLVAAVIPDLSTAVSELVENAVEYSDADAPTIRIDVDRRDDGRVVVRIADDGPGIPDIERRSLHLDEDIDQLHHSSGLGLLFASWVVRLSDGTLGIEAREPRGSVITLTLPAAESA</sequence>
<dbReference type="InterPro" id="IPR003661">
    <property type="entry name" value="HisK_dim/P_dom"/>
</dbReference>
<evidence type="ECO:0000256" key="1">
    <source>
        <dbReference type="ARBA" id="ARBA00000085"/>
    </source>
</evidence>
<dbReference type="PROSITE" id="PS50112">
    <property type="entry name" value="PAS"/>
    <property type="match status" value="2"/>
</dbReference>
<dbReference type="InterPro" id="IPR004358">
    <property type="entry name" value="Sig_transdc_His_kin-like_C"/>
</dbReference>
<dbReference type="CDD" id="cd00075">
    <property type="entry name" value="HATPase"/>
    <property type="match status" value="1"/>
</dbReference>
<dbReference type="InterPro" id="IPR011006">
    <property type="entry name" value="CheY-like_superfamily"/>
</dbReference>
<dbReference type="SMART" id="SM00387">
    <property type="entry name" value="HATPase_c"/>
    <property type="match status" value="1"/>
</dbReference>
<feature type="domain" description="Response regulatory" evidence="8">
    <location>
        <begin position="1"/>
        <end position="118"/>
    </location>
</feature>
<dbReference type="InterPro" id="IPR001789">
    <property type="entry name" value="Sig_transdc_resp-reg_receiver"/>
</dbReference>
<dbReference type="InterPro" id="IPR005467">
    <property type="entry name" value="His_kinase_dom"/>
</dbReference>
<dbReference type="SMART" id="SM00091">
    <property type="entry name" value="PAS"/>
    <property type="match status" value="2"/>
</dbReference>
<evidence type="ECO:0000256" key="5">
    <source>
        <dbReference type="ARBA" id="ARBA00022777"/>
    </source>
</evidence>
<evidence type="ECO:0000256" key="4">
    <source>
        <dbReference type="ARBA" id="ARBA00022679"/>
    </source>
</evidence>
<dbReference type="CDD" id="cd00130">
    <property type="entry name" value="PAS"/>
    <property type="match status" value="2"/>
</dbReference>
<dbReference type="Pfam" id="PF00989">
    <property type="entry name" value="PAS"/>
    <property type="match status" value="1"/>
</dbReference>
<dbReference type="Gene3D" id="3.30.450.20">
    <property type="entry name" value="PAS domain"/>
    <property type="match status" value="2"/>
</dbReference>
<dbReference type="EC" id="2.7.13.3" evidence="2"/>
<dbReference type="InterPro" id="IPR013656">
    <property type="entry name" value="PAS_4"/>
</dbReference>
<dbReference type="PROSITE" id="PS50113">
    <property type="entry name" value="PAC"/>
    <property type="match status" value="1"/>
</dbReference>
<dbReference type="GeneID" id="96954894"/>
<dbReference type="Proteomes" id="UP001596434">
    <property type="component" value="Unassembled WGS sequence"/>
</dbReference>
<evidence type="ECO:0000259" key="9">
    <source>
        <dbReference type="PROSITE" id="PS50112"/>
    </source>
</evidence>
<evidence type="ECO:0000259" key="10">
    <source>
        <dbReference type="PROSITE" id="PS50113"/>
    </source>
</evidence>
<dbReference type="SMART" id="SM00448">
    <property type="entry name" value="REC"/>
    <property type="match status" value="1"/>
</dbReference>
<gene>
    <name evidence="11" type="ORF">ACFQKE_14550</name>
</gene>
<dbReference type="GO" id="GO:0004673">
    <property type="term" value="F:protein histidine kinase activity"/>
    <property type="evidence" value="ECO:0007669"/>
    <property type="project" value="UniProtKB-EC"/>
</dbReference>
<keyword evidence="3" id="KW-0597">Phosphoprotein</keyword>
<comment type="catalytic activity">
    <reaction evidence="1">
        <text>ATP + protein L-histidine = ADP + protein N-phospho-L-histidine.</text>
        <dbReference type="EC" id="2.7.13.3"/>
    </reaction>
</comment>
<reference evidence="11 12" key="1">
    <citation type="journal article" date="2019" name="Int. J. Syst. Evol. Microbiol.">
        <title>The Global Catalogue of Microorganisms (GCM) 10K type strain sequencing project: providing services to taxonomists for standard genome sequencing and annotation.</title>
        <authorList>
            <consortium name="The Broad Institute Genomics Platform"/>
            <consortium name="The Broad Institute Genome Sequencing Center for Infectious Disease"/>
            <person name="Wu L."/>
            <person name="Ma J."/>
        </authorList>
    </citation>
    <scope>NUCLEOTIDE SEQUENCE [LARGE SCALE GENOMIC DNA]</scope>
    <source>
        <strain evidence="11 12">GX21</strain>
    </source>
</reference>
<dbReference type="Pfam" id="PF08448">
    <property type="entry name" value="PAS_4"/>
    <property type="match status" value="1"/>
</dbReference>
<dbReference type="EMBL" id="JBHTAT010000001">
    <property type="protein sequence ID" value="MFC7256503.1"/>
    <property type="molecule type" value="Genomic_DNA"/>
</dbReference>
<evidence type="ECO:0000256" key="6">
    <source>
        <dbReference type="PROSITE-ProRule" id="PRU00169"/>
    </source>
</evidence>
<dbReference type="InterPro" id="IPR013767">
    <property type="entry name" value="PAS_fold"/>
</dbReference>
<dbReference type="InterPro" id="IPR000014">
    <property type="entry name" value="PAS"/>
</dbReference>
<dbReference type="Gene3D" id="3.40.50.2300">
    <property type="match status" value="1"/>
</dbReference>
<keyword evidence="5" id="KW-0418">Kinase</keyword>
<evidence type="ECO:0000259" key="7">
    <source>
        <dbReference type="PROSITE" id="PS50109"/>
    </source>
</evidence>
<dbReference type="InterPro" id="IPR036890">
    <property type="entry name" value="HATPase_C_sf"/>
</dbReference>
<dbReference type="Gene3D" id="3.30.565.10">
    <property type="entry name" value="Histidine kinase-like ATPase, C-terminal domain"/>
    <property type="match status" value="1"/>
</dbReference>
<dbReference type="PROSITE" id="PS50110">
    <property type="entry name" value="RESPONSE_REGULATORY"/>
    <property type="match status" value="1"/>
</dbReference>
<proteinExistence type="predicted"/>
<dbReference type="PANTHER" id="PTHR43304:SF1">
    <property type="entry name" value="PAC DOMAIN-CONTAINING PROTEIN"/>
    <property type="match status" value="1"/>
</dbReference>
<feature type="domain" description="PAC" evidence="10">
    <location>
        <begin position="326"/>
        <end position="379"/>
    </location>
</feature>
<dbReference type="PROSITE" id="PS50109">
    <property type="entry name" value="HIS_KIN"/>
    <property type="match status" value="1"/>
</dbReference>
<evidence type="ECO:0000313" key="11">
    <source>
        <dbReference type="EMBL" id="MFC7256503.1"/>
    </source>
</evidence>
<dbReference type="CDD" id="cd00156">
    <property type="entry name" value="REC"/>
    <property type="match status" value="1"/>
</dbReference>
<dbReference type="InterPro" id="IPR035965">
    <property type="entry name" value="PAS-like_dom_sf"/>
</dbReference>
<dbReference type="RefSeq" id="WP_379705380.1">
    <property type="nucleotide sequence ID" value="NZ_JBHTAT010000001.1"/>
</dbReference>
<feature type="domain" description="Histidine kinase" evidence="7">
    <location>
        <begin position="383"/>
        <end position="589"/>
    </location>
</feature>
<dbReference type="AlphaFoldDB" id="A0ABD6A2H8"/>
<dbReference type="PRINTS" id="PR00344">
    <property type="entry name" value="BCTRLSENSOR"/>
</dbReference>
<dbReference type="InterPro" id="IPR003594">
    <property type="entry name" value="HATPase_dom"/>
</dbReference>
<dbReference type="CDD" id="cd00082">
    <property type="entry name" value="HisKA"/>
    <property type="match status" value="1"/>
</dbReference>
<dbReference type="SUPFAM" id="SSF55874">
    <property type="entry name" value="ATPase domain of HSP90 chaperone/DNA topoisomerase II/histidine kinase"/>
    <property type="match status" value="1"/>
</dbReference>
<keyword evidence="12" id="KW-1185">Reference proteome</keyword>
<accession>A0ABD6A2H8</accession>
<protein>
    <recommendedName>
        <fullName evidence="2">histidine kinase</fullName>
        <ecNumber evidence="2">2.7.13.3</ecNumber>
    </recommendedName>
</protein>
<dbReference type="Pfam" id="PF00072">
    <property type="entry name" value="Response_reg"/>
    <property type="match status" value="1"/>
</dbReference>
<comment type="caution">
    <text evidence="11">The sequence shown here is derived from an EMBL/GenBank/DDBJ whole genome shotgun (WGS) entry which is preliminary data.</text>
</comment>
<feature type="domain" description="PAS" evidence="9">
    <location>
        <begin position="128"/>
        <end position="199"/>
    </location>
</feature>
<dbReference type="Pfam" id="PF02518">
    <property type="entry name" value="HATPase_c"/>
    <property type="match status" value="1"/>
</dbReference>
<dbReference type="SUPFAM" id="SSF52172">
    <property type="entry name" value="CheY-like"/>
    <property type="match status" value="1"/>
</dbReference>
<keyword evidence="4" id="KW-0808">Transferase</keyword>
<name>A0ABD6A2H8_9EURY</name>
<evidence type="ECO:0000256" key="3">
    <source>
        <dbReference type="ARBA" id="ARBA00022553"/>
    </source>
</evidence>
<dbReference type="PANTHER" id="PTHR43304">
    <property type="entry name" value="PHYTOCHROME-LIKE PROTEIN CPH1"/>
    <property type="match status" value="1"/>
</dbReference>
<comment type="caution">
    <text evidence="6">Lacks conserved residue(s) required for the propagation of feature annotation.</text>
</comment>
<evidence type="ECO:0000256" key="2">
    <source>
        <dbReference type="ARBA" id="ARBA00012438"/>
    </source>
</evidence>
<dbReference type="InterPro" id="IPR000700">
    <property type="entry name" value="PAS-assoc_C"/>
</dbReference>
<evidence type="ECO:0000259" key="8">
    <source>
        <dbReference type="PROSITE" id="PS50110"/>
    </source>
</evidence>
<dbReference type="NCBIfam" id="TIGR00229">
    <property type="entry name" value="sensory_box"/>
    <property type="match status" value="2"/>
</dbReference>